<dbReference type="Proteomes" id="UP001488838">
    <property type="component" value="Unassembled WGS sequence"/>
</dbReference>
<accession>A0AAW0HGX9</accession>
<gene>
    <name evidence="1" type="ORF">U0070_008727</name>
</gene>
<sequence length="59" mass="7520">MRRNWRETRSPQRKGNWGRTLVDTSFLPYQDQEEEENRLREELRQEWEAKQEKNQERRD</sequence>
<name>A0AAW0HGX9_MYOGA</name>
<evidence type="ECO:0000313" key="1">
    <source>
        <dbReference type="EMBL" id="KAK7802187.1"/>
    </source>
</evidence>
<keyword evidence="2" id="KW-1185">Reference proteome</keyword>
<reference evidence="1 2" key="1">
    <citation type="journal article" date="2023" name="bioRxiv">
        <title>Conserved and derived expression patterns and positive selection on dental genes reveal complex evolutionary context of ever-growing rodent molars.</title>
        <authorList>
            <person name="Calamari Z.T."/>
            <person name="Song A."/>
            <person name="Cohen E."/>
            <person name="Akter M."/>
            <person name="Roy R.D."/>
            <person name="Hallikas O."/>
            <person name="Christensen M.M."/>
            <person name="Li P."/>
            <person name="Marangoni P."/>
            <person name="Jernvall J."/>
            <person name="Klein O.D."/>
        </authorList>
    </citation>
    <scope>NUCLEOTIDE SEQUENCE [LARGE SCALE GENOMIC DNA]</scope>
    <source>
        <strain evidence="1">V071</strain>
    </source>
</reference>
<protein>
    <submittedName>
        <fullName evidence="1">Uncharacterized protein</fullName>
    </submittedName>
</protein>
<dbReference type="AlphaFoldDB" id="A0AAW0HGX9"/>
<evidence type="ECO:0000313" key="2">
    <source>
        <dbReference type="Proteomes" id="UP001488838"/>
    </source>
</evidence>
<proteinExistence type="predicted"/>
<comment type="caution">
    <text evidence="1">The sequence shown here is derived from an EMBL/GenBank/DDBJ whole genome shotgun (WGS) entry which is preliminary data.</text>
</comment>
<organism evidence="1 2">
    <name type="scientific">Myodes glareolus</name>
    <name type="common">Bank vole</name>
    <name type="synonym">Clethrionomys glareolus</name>
    <dbReference type="NCBI Taxonomy" id="447135"/>
    <lineage>
        <taxon>Eukaryota</taxon>
        <taxon>Metazoa</taxon>
        <taxon>Chordata</taxon>
        <taxon>Craniata</taxon>
        <taxon>Vertebrata</taxon>
        <taxon>Euteleostomi</taxon>
        <taxon>Mammalia</taxon>
        <taxon>Eutheria</taxon>
        <taxon>Euarchontoglires</taxon>
        <taxon>Glires</taxon>
        <taxon>Rodentia</taxon>
        <taxon>Myomorpha</taxon>
        <taxon>Muroidea</taxon>
        <taxon>Cricetidae</taxon>
        <taxon>Arvicolinae</taxon>
        <taxon>Myodes</taxon>
    </lineage>
</organism>
<dbReference type="EMBL" id="JBBHLL010000472">
    <property type="protein sequence ID" value="KAK7802187.1"/>
    <property type="molecule type" value="Genomic_DNA"/>
</dbReference>